<comment type="subcellular location">
    <subcellularLocation>
        <location evidence="1">Cell membrane</location>
        <topology evidence="1">Single-pass membrane protein</topology>
    </subcellularLocation>
</comment>
<accession>A0A3B1DVW1</accession>
<evidence type="ECO:0000256" key="5">
    <source>
        <dbReference type="ARBA" id="ARBA00023136"/>
    </source>
</evidence>
<evidence type="ECO:0000256" key="2">
    <source>
        <dbReference type="ARBA" id="ARBA00022475"/>
    </source>
</evidence>
<keyword evidence="3" id="KW-0812">Transmembrane</keyword>
<evidence type="ECO:0008006" key="7">
    <source>
        <dbReference type="Google" id="ProtNLM"/>
    </source>
</evidence>
<keyword evidence="4" id="KW-1133">Transmembrane helix</keyword>
<gene>
    <name evidence="6" type="ORF">MNBD_PLANCTO02-2754</name>
</gene>
<name>A0A3B1DVW1_9ZZZZ</name>
<proteinExistence type="predicted"/>
<dbReference type="InterPro" id="IPR003400">
    <property type="entry name" value="ExbD"/>
</dbReference>
<dbReference type="EMBL" id="UOGL01000329">
    <property type="protein sequence ID" value="VAX39400.1"/>
    <property type="molecule type" value="Genomic_DNA"/>
</dbReference>
<dbReference type="GO" id="GO:0005886">
    <property type="term" value="C:plasma membrane"/>
    <property type="evidence" value="ECO:0007669"/>
    <property type="project" value="UniProtKB-SubCell"/>
</dbReference>
<evidence type="ECO:0000256" key="1">
    <source>
        <dbReference type="ARBA" id="ARBA00004162"/>
    </source>
</evidence>
<sequence length="124" mass="13586">MIDIVFLLLIFFINASTMQSTSEYDLPPARFGVGVIEEKATIIVINRPVAPGDVPVVILSNGKECTPDDRDAIRNDVKNGILNKKNEVLIQADREVPVGVVKKVMRAVSDIEGIKISIGIKEKN</sequence>
<evidence type="ECO:0000256" key="3">
    <source>
        <dbReference type="ARBA" id="ARBA00022692"/>
    </source>
</evidence>
<dbReference type="AlphaFoldDB" id="A0A3B1DVW1"/>
<keyword evidence="5" id="KW-0472">Membrane</keyword>
<protein>
    <recommendedName>
        <fullName evidence="7">Biopolymer transport protein ExbD/TolR</fullName>
    </recommendedName>
</protein>
<dbReference type="GO" id="GO:0022857">
    <property type="term" value="F:transmembrane transporter activity"/>
    <property type="evidence" value="ECO:0007669"/>
    <property type="project" value="InterPro"/>
</dbReference>
<reference evidence="6" key="1">
    <citation type="submission" date="2018-06" db="EMBL/GenBank/DDBJ databases">
        <authorList>
            <person name="Zhirakovskaya E."/>
        </authorList>
    </citation>
    <scope>NUCLEOTIDE SEQUENCE</scope>
</reference>
<dbReference type="Pfam" id="PF02472">
    <property type="entry name" value="ExbD"/>
    <property type="match status" value="1"/>
</dbReference>
<evidence type="ECO:0000313" key="6">
    <source>
        <dbReference type="EMBL" id="VAX39400.1"/>
    </source>
</evidence>
<organism evidence="6">
    <name type="scientific">hydrothermal vent metagenome</name>
    <dbReference type="NCBI Taxonomy" id="652676"/>
    <lineage>
        <taxon>unclassified sequences</taxon>
        <taxon>metagenomes</taxon>
        <taxon>ecological metagenomes</taxon>
    </lineage>
</organism>
<evidence type="ECO:0000256" key="4">
    <source>
        <dbReference type="ARBA" id="ARBA00022989"/>
    </source>
</evidence>
<keyword evidence="2" id="KW-1003">Cell membrane</keyword>